<dbReference type="Proteomes" id="UP001153714">
    <property type="component" value="Chromosome 10"/>
</dbReference>
<name>A0A9N9QPZ5_9NEOP</name>
<dbReference type="GO" id="GO:0016298">
    <property type="term" value="F:lipase activity"/>
    <property type="evidence" value="ECO:0007669"/>
    <property type="project" value="InterPro"/>
</dbReference>
<keyword evidence="2" id="KW-1185">Reference proteome</keyword>
<dbReference type="PANTHER" id="PTHR11610:SF173">
    <property type="entry name" value="LIPASE DOMAIN-CONTAINING PROTEIN-RELATED"/>
    <property type="match status" value="1"/>
</dbReference>
<dbReference type="AlphaFoldDB" id="A0A9N9QPZ5"/>
<dbReference type="GO" id="GO:0016042">
    <property type="term" value="P:lipid catabolic process"/>
    <property type="evidence" value="ECO:0007669"/>
    <property type="project" value="TreeGrafter"/>
</dbReference>
<sequence length="205" mass="23621">MLYVQIKTSAPDIVECFGLGSLSAQIQSMLNMKPDSSDQINTHFYFSSRGQSFRVQVFPGDQFGLEYTDFKPTRKTVLIVHGFMSHSNSSWVHNMTRAFLKWVPIIILFLAVKGHADFYPNGGMKQPGCHNKTKSLWSSLIPFADKSERRHPRAELLRDLLHGFRLNRVRPQTTPKTDYADPMQRNIDNDVTTTTKSSWYDRWFG</sequence>
<proteinExistence type="predicted"/>
<accession>A0A9N9QPZ5</accession>
<reference evidence="1" key="2">
    <citation type="submission" date="2022-10" db="EMBL/GenBank/DDBJ databases">
        <authorList>
            <consortium name="ENA_rothamsted_submissions"/>
            <consortium name="culmorum"/>
            <person name="King R."/>
        </authorList>
    </citation>
    <scope>NUCLEOTIDE SEQUENCE</scope>
</reference>
<protein>
    <submittedName>
        <fullName evidence="1">Uncharacterized protein</fullName>
    </submittedName>
</protein>
<evidence type="ECO:0000313" key="2">
    <source>
        <dbReference type="Proteomes" id="UP001153714"/>
    </source>
</evidence>
<gene>
    <name evidence="1" type="ORF">DIATSA_LOCUS1043</name>
</gene>
<dbReference type="PANTHER" id="PTHR11610">
    <property type="entry name" value="LIPASE"/>
    <property type="match status" value="1"/>
</dbReference>
<organism evidence="1 2">
    <name type="scientific">Diatraea saccharalis</name>
    <name type="common">sugarcane borer</name>
    <dbReference type="NCBI Taxonomy" id="40085"/>
    <lineage>
        <taxon>Eukaryota</taxon>
        <taxon>Metazoa</taxon>
        <taxon>Ecdysozoa</taxon>
        <taxon>Arthropoda</taxon>
        <taxon>Hexapoda</taxon>
        <taxon>Insecta</taxon>
        <taxon>Pterygota</taxon>
        <taxon>Neoptera</taxon>
        <taxon>Endopterygota</taxon>
        <taxon>Lepidoptera</taxon>
        <taxon>Glossata</taxon>
        <taxon>Ditrysia</taxon>
        <taxon>Pyraloidea</taxon>
        <taxon>Crambidae</taxon>
        <taxon>Crambinae</taxon>
        <taxon>Diatraea</taxon>
    </lineage>
</organism>
<dbReference type="InterPro" id="IPR000734">
    <property type="entry name" value="TAG_lipase"/>
</dbReference>
<dbReference type="EMBL" id="OU893341">
    <property type="protein sequence ID" value="CAG9782809.1"/>
    <property type="molecule type" value="Genomic_DNA"/>
</dbReference>
<dbReference type="GO" id="GO:0005615">
    <property type="term" value="C:extracellular space"/>
    <property type="evidence" value="ECO:0007669"/>
    <property type="project" value="TreeGrafter"/>
</dbReference>
<evidence type="ECO:0000313" key="1">
    <source>
        <dbReference type="EMBL" id="CAG9782809.1"/>
    </source>
</evidence>
<dbReference type="SUPFAM" id="SSF53474">
    <property type="entry name" value="alpha/beta-Hydrolases"/>
    <property type="match status" value="1"/>
</dbReference>
<dbReference type="InterPro" id="IPR029058">
    <property type="entry name" value="AB_hydrolase_fold"/>
</dbReference>
<dbReference type="OrthoDB" id="199913at2759"/>
<reference evidence="1" key="1">
    <citation type="submission" date="2021-12" db="EMBL/GenBank/DDBJ databases">
        <authorList>
            <person name="King R."/>
        </authorList>
    </citation>
    <scope>NUCLEOTIDE SEQUENCE</scope>
</reference>
<dbReference type="Gene3D" id="3.40.50.1820">
    <property type="entry name" value="alpha/beta hydrolase"/>
    <property type="match status" value="2"/>
</dbReference>